<dbReference type="Pfam" id="PF01565">
    <property type="entry name" value="FAD_binding_4"/>
    <property type="match status" value="1"/>
</dbReference>
<dbReference type="SUPFAM" id="SSF56176">
    <property type="entry name" value="FAD-binding/transporter-associated domain-like"/>
    <property type="match status" value="1"/>
</dbReference>
<dbReference type="InterPro" id="IPR036318">
    <property type="entry name" value="FAD-bd_PCMH-like_sf"/>
</dbReference>
<keyword evidence="4" id="KW-0285">Flavoprotein</keyword>
<name>A0A087HJ96_ARAAL</name>
<dbReference type="Gene3D" id="3.40.462.10">
    <property type="entry name" value="FAD-linked oxidases, C-terminal domain"/>
    <property type="match status" value="1"/>
</dbReference>
<dbReference type="FunFam" id="3.40.462.10:FF:000001">
    <property type="entry name" value="Cytokinin dehydrogenase 2"/>
    <property type="match status" value="1"/>
</dbReference>
<dbReference type="GO" id="GO:0008131">
    <property type="term" value="F:primary methylamine oxidase activity"/>
    <property type="evidence" value="ECO:0007669"/>
    <property type="project" value="EnsemblPlants"/>
</dbReference>
<dbReference type="InterPro" id="IPR016170">
    <property type="entry name" value="Cytok_DH_C_sf"/>
</dbReference>
<dbReference type="InterPro" id="IPR050432">
    <property type="entry name" value="FAD-linked_Oxidoreductases_BP"/>
</dbReference>
<dbReference type="Pfam" id="PF09265">
    <property type="entry name" value="Cytokin-bind"/>
    <property type="match status" value="1"/>
</dbReference>
<keyword evidence="8" id="KW-0812">Transmembrane</keyword>
<comment type="similarity">
    <text evidence="2">Belongs to the oxygen-dependent FAD-linked oxidoreductase family.</text>
</comment>
<dbReference type="AlphaFoldDB" id="A0A087HJ96"/>
<comment type="catalytic activity">
    <reaction evidence="7">
        <text>N(6)-dimethylallyladenine + A + H2O = 3-methyl-2-butenal + adenine + AH2</text>
        <dbReference type="Rhea" id="RHEA:13625"/>
        <dbReference type="ChEBI" id="CHEBI:13193"/>
        <dbReference type="ChEBI" id="CHEBI:15377"/>
        <dbReference type="ChEBI" id="CHEBI:15825"/>
        <dbReference type="ChEBI" id="CHEBI:16708"/>
        <dbReference type="ChEBI" id="CHEBI:17499"/>
        <dbReference type="ChEBI" id="CHEBI:17660"/>
        <dbReference type="EC" id="1.5.99.12"/>
    </reaction>
</comment>
<dbReference type="Gene3D" id="3.30.43.10">
    <property type="entry name" value="Uridine Diphospho-n-acetylenolpyruvylglucosamine Reductase, domain 2"/>
    <property type="match status" value="1"/>
</dbReference>
<dbReference type="GO" id="GO:0071949">
    <property type="term" value="F:FAD binding"/>
    <property type="evidence" value="ECO:0007669"/>
    <property type="project" value="InterPro"/>
</dbReference>
<proteinExistence type="inferred from homology"/>
<comment type="cofactor">
    <cofactor evidence="1">
        <name>FAD</name>
        <dbReference type="ChEBI" id="CHEBI:57692"/>
    </cofactor>
</comment>
<feature type="domain" description="FAD-binding PCMH-type" evidence="9">
    <location>
        <begin position="66"/>
        <end position="243"/>
    </location>
</feature>
<keyword evidence="5" id="KW-0274">FAD</keyword>
<keyword evidence="8" id="KW-1133">Transmembrane helix</keyword>
<gene>
    <name evidence="10" type="ordered locus">AALP_Aa2g224300</name>
</gene>
<evidence type="ECO:0000256" key="7">
    <source>
        <dbReference type="ARBA" id="ARBA00048224"/>
    </source>
</evidence>
<dbReference type="InterPro" id="IPR016169">
    <property type="entry name" value="FAD-bd_PCMH_sub2"/>
</dbReference>
<dbReference type="GO" id="GO:0005773">
    <property type="term" value="C:vacuole"/>
    <property type="evidence" value="ECO:0007669"/>
    <property type="project" value="EnsemblPlants"/>
</dbReference>
<sequence length="519" mass="58856">MATSTFLSQIHLIVITALIIITLLTPITTNTSPQPWNILSNENFAGKLTTTSSSVESAATDFGHVTKIFPSAVLNPSSVEDITDLIKLSFDSQPSFPLAARGHGHSLRGQAAAKGGVVVNMRSMVNRDRGIKVSRTGLYADVEGGCLWIEVLNKTLELGLTPVSWTDYLYLTVGGTLSNGGISGQTFLYGPQISNVLEMDVITGKGEIATCSKDVNSDLYFAVLGGLGQFGIIARARINLGLAPKRAKWLRFLYIDFSEFTRDQERLISESDGLDFLEGSVMVDHGPPDNWRSTYYPPSDHLRIVSMVKRHRVIYCLEVVKYYDQTSQYTVNEEVEELSESLNYVRGFMYEKDVTYMDFLNRVRTGELNLKSKGQWDVPHPWLNLFVPKSHISNFDYGVFKDIILRNNITSGPVLVYPMNRNKWNDRMSTSIPKEDVFYAVGFLRSANFDNWENYEKENMEILKFCEDAKMGVIQYLPYYSSQEGWVRHFGPRWNIFVERKYRYDPNMILSPGQNIFQQ</sequence>
<dbReference type="PANTHER" id="PTHR13878">
    <property type="entry name" value="GULONOLACTONE OXIDASE"/>
    <property type="match status" value="1"/>
</dbReference>
<evidence type="ECO:0000256" key="3">
    <source>
        <dbReference type="ARBA" id="ARBA00011928"/>
    </source>
</evidence>
<dbReference type="PROSITE" id="PS51387">
    <property type="entry name" value="FAD_PCMH"/>
    <property type="match status" value="1"/>
</dbReference>
<evidence type="ECO:0000259" key="9">
    <source>
        <dbReference type="PROSITE" id="PS51387"/>
    </source>
</evidence>
<keyword evidence="8" id="KW-0472">Membrane</keyword>
<reference evidence="11" key="1">
    <citation type="journal article" date="2015" name="Nat. Plants">
        <title>Genome expansion of Arabis alpina linked with retrotransposition and reduced symmetric DNA methylation.</title>
        <authorList>
            <person name="Willing E.M."/>
            <person name="Rawat V."/>
            <person name="Mandakova T."/>
            <person name="Maumus F."/>
            <person name="James G.V."/>
            <person name="Nordstroem K.J."/>
            <person name="Becker C."/>
            <person name="Warthmann N."/>
            <person name="Chica C."/>
            <person name="Szarzynska B."/>
            <person name="Zytnicki M."/>
            <person name="Albani M.C."/>
            <person name="Kiefer C."/>
            <person name="Bergonzi S."/>
            <person name="Castaings L."/>
            <person name="Mateos J.L."/>
            <person name="Berns M.C."/>
            <person name="Bujdoso N."/>
            <person name="Piofczyk T."/>
            <person name="de Lorenzo L."/>
            <person name="Barrero-Sicilia C."/>
            <person name="Mateos I."/>
            <person name="Piednoel M."/>
            <person name="Hagmann J."/>
            <person name="Chen-Min-Tao R."/>
            <person name="Iglesias-Fernandez R."/>
            <person name="Schuster S.C."/>
            <person name="Alonso-Blanco C."/>
            <person name="Roudier F."/>
            <person name="Carbonero P."/>
            <person name="Paz-Ares J."/>
            <person name="Davis S.J."/>
            <person name="Pecinka A."/>
            <person name="Quesneville H."/>
            <person name="Colot V."/>
            <person name="Lysak M.A."/>
            <person name="Weigel D."/>
            <person name="Coupland G."/>
            <person name="Schneeberger K."/>
        </authorList>
    </citation>
    <scope>NUCLEOTIDE SEQUENCE [LARGE SCALE GENOMIC DNA]</scope>
    <source>
        <strain evidence="11">cv. Pajares</strain>
    </source>
</reference>
<protein>
    <recommendedName>
        <fullName evidence="3">cytokinin dehydrogenase</fullName>
        <ecNumber evidence="3">1.5.99.12</ecNumber>
    </recommendedName>
</protein>
<dbReference type="InterPro" id="IPR016167">
    <property type="entry name" value="FAD-bd_PCMH_sub1"/>
</dbReference>
<evidence type="ECO:0000256" key="2">
    <source>
        <dbReference type="ARBA" id="ARBA00005466"/>
    </source>
</evidence>
<dbReference type="OMA" id="SSGFDEW"/>
<evidence type="ECO:0000256" key="4">
    <source>
        <dbReference type="ARBA" id="ARBA00022630"/>
    </source>
</evidence>
<evidence type="ECO:0000313" key="10">
    <source>
        <dbReference type="EMBL" id="KFK42198.1"/>
    </source>
</evidence>
<dbReference type="Proteomes" id="UP000029120">
    <property type="component" value="Chromosome 2"/>
</dbReference>
<dbReference type="SUPFAM" id="SSF55103">
    <property type="entry name" value="FAD-linked oxidases, C-terminal domain"/>
    <property type="match status" value="1"/>
</dbReference>
<dbReference type="GO" id="GO:0009823">
    <property type="term" value="P:cytokinin catabolic process"/>
    <property type="evidence" value="ECO:0007669"/>
    <property type="project" value="EnsemblPlants"/>
</dbReference>
<dbReference type="Gramene" id="KFK42198">
    <property type="protein sequence ID" value="KFK42198"/>
    <property type="gene ID" value="AALP_AA2G224300"/>
</dbReference>
<dbReference type="InterPro" id="IPR006093">
    <property type="entry name" value="Oxy_OxRdtase_FAD_BS"/>
</dbReference>
<organism evidence="10 11">
    <name type="scientific">Arabis alpina</name>
    <name type="common">Alpine rock-cress</name>
    <dbReference type="NCBI Taxonomy" id="50452"/>
    <lineage>
        <taxon>Eukaryota</taxon>
        <taxon>Viridiplantae</taxon>
        <taxon>Streptophyta</taxon>
        <taxon>Embryophyta</taxon>
        <taxon>Tracheophyta</taxon>
        <taxon>Spermatophyta</taxon>
        <taxon>Magnoliopsida</taxon>
        <taxon>eudicotyledons</taxon>
        <taxon>Gunneridae</taxon>
        <taxon>Pentapetalae</taxon>
        <taxon>rosids</taxon>
        <taxon>malvids</taxon>
        <taxon>Brassicales</taxon>
        <taxon>Brassicaceae</taxon>
        <taxon>Arabideae</taxon>
        <taxon>Arabis</taxon>
    </lineage>
</organism>
<evidence type="ECO:0000256" key="8">
    <source>
        <dbReference type="SAM" id="Phobius"/>
    </source>
</evidence>
<dbReference type="InterPro" id="IPR016164">
    <property type="entry name" value="FAD-linked_Oxase-like_C"/>
</dbReference>
<dbReference type="PROSITE" id="PS00862">
    <property type="entry name" value="OX2_COVAL_FAD"/>
    <property type="match status" value="1"/>
</dbReference>
<keyword evidence="11" id="KW-1185">Reference proteome</keyword>
<evidence type="ECO:0000256" key="1">
    <source>
        <dbReference type="ARBA" id="ARBA00001974"/>
    </source>
</evidence>
<dbReference type="OrthoDB" id="415825at2759"/>
<evidence type="ECO:0000313" key="11">
    <source>
        <dbReference type="Proteomes" id="UP000029120"/>
    </source>
</evidence>
<dbReference type="EMBL" id="CM002870">
    <property type="protein sequence ID" value="KFK42198.1"/>
    <property type="molecule type" value="Genomic_DNA"/>
</dbReference>
<dbReference type="InterPro" id="IPR006094">
    <property type="entry name" value="Oxid_FAD_bind_N"/>
</dbReference>
<keyword evidence="6" id="KW-0560">Oxidoreductase</keyword>
<dbReference type="GO" id="GO:0019139">
    <property type="term" value="F:cytokinin dehydrogenase activity"/>
    <property type="evidence" value="ECO:0007669"/>
    <property type="project" value="UniProtKB-EC"/>
</dbReference>
<dbReference type="InterPro" id="IPR015345">
    <property type="entry name" value="Cytokinin_DH_FAD/cytokin-bd"/>
</dbReference>
<accession>A0A087HJ96</accession>
<dbReference type="eggNOG" id="KOG1231">
    <property type="taxonomic scope" value="Eukaryota"/>
</dbReference>
<feature type="transmembrane region" description="Helical" evidence="8">
    <location>
        <begin position="6"/>
        <end position="27"/>
    </location>
</feature>
<dbReference type="Gene3D" id="3.30.465.10">
    <property type="match status" value="1"/>
</dbReference>
<evidence type="ECO:0000256" key="5">
    <source>
        <dbReference type="ARBA" id="ARBA00022827"/>
    </source>
</evidence>
<dbReference type="EC" id="1.5.99.12" evidence="3"/>
<evidence type="ECO:0000256" key="6">
    <source>
        <dbReference type="ARBA" id="ARBA00023002"/>
    </source>
</evidence>
<dbReference type="InterPro" id="IPR016166">
    <property type="entry name" value="FAD-bd_PCMH"/>
</dbReference>
<dbReference type="PANTHER" id="PTHR13878:SF127">
    <property type="entry name" value="CYTOKININ DEHYDROGENASE 3"/>
    <property type="match status" value="1"/>
</dbReference>